<evidence type="ECO:0000313" key="1">
    <source>
        <dbReference type="EMBL" id="MFM9612906.1"/>
    </source>
</evidence>
<gene>
    <name evidence="1" type="ORF">ACKI18_29925</name>
</gene>
<name>A0ABW9HYV3_9ACTN</name>
<dbReference type="Proteomes" id="UP001631957">
    <property type="component" value="Unassembled WGS sequence"/>
</dbReference>
<reference evidence="1 2" key="1">
    <citation type="submission" date="2024-12" db="EMBL/GenBank/DDBJ databases">
        <title>Forecasting of Potato common scab and diversities of Pathogenic streptomyces spp. in china.</title>
        <authorList>
            <person name="Handique U."/>
            <person name="Wu J."/>
        </authorList>
    </citation>
    <scope>NUCLEOTIDE SEQUENCE [LARGE SCALE GENOMIC DNA]</scope>
    <source>
        <strain evidence="1 2">ZRIMU1530</strain>
    </source>
</reference>
<accession>A0ABW9HYV3</accession>
<dbReference type="SUPFAM" id="SSF46785">
    <property type="entry name" value="Winged helix' DNA-binding domain"/>
    <property type="match status" value="1"/>
</dbReference>
<protein>
    <recommendedName>
        <fullName evidence="3">HTH marR-type domain-containing protein</fullName>
    </recommendedName>
</protein>
<dbReference type="RefSeq" id="WP_319132316.1">
    <property type="nucleotide sequence ID" value="NZ_JBJVNI010000017.1"/>
</dbReference>
<dbReference type="InterPro" id="IPR036390">
    <property type="entry name" value="WH_DNA-bd_sf"/>
</dbReference>
<sequence length="84" mass="9391">MQEVATACRVTERTAQRIVADLEQAGYLNRERVGQRTRYTVNLDPPLRHPAETGLSVRDLLKLLSSRTPEETDADPRTVTALTA</sequence>
<keyword evidence="2" id="KW-1185">Reference proteome</keyword>
<dbReference type="EMBL" id="JBJVNI010000017">
    <property type="protein sequence ID" value="MFM9612906.1"/>
    <property type="molecule type" value="Genomic_DNA"/>
</dbReference>
<organism evidence="1 2">
    <name type="scientific">Streptomyces niveiscabiei</name>
    <dbReference type="NCBI Taxonomy" id="164115"/>
    <lineage>
        <taxon>Bacteria</taxon>
        <taxon>Bacillati</taxon>
        <taxon>Actinomycetota</taxon>
        <taxon>Actinomycetes</taxon>
        <taxon>Kitasatosporales</taxon>
        <taxon>Streptomycetaceae</taxon>
        <taxon>Streptomyces</taxon>
    </lineage>
</organism>
<comment type="caution">
    <text evidence="1">The sequence shown here is derived from an EMBL/GenBank/DDBJ whole genome shotgun (WGS) entry which is preliminary data.</text>
</comment>
<evidence type="ECO:0008006" key="3">
    <source>
        <dbReference type="Google" id="ProtNLM"/>
    </source>
</evidence>
<evidence type="ECO:0000313" key="2">
    <source>
        <dbReference type="Proteomes" id="UP001631957"/>
    </source>
</evidence>
<proteinExistence type="predicted"/>